<gene>
    <name evidence="1" type="ORF">SVIM_LOCUS418634</name>
</gene>
<accession>A0A6N2MTS2</accession>
<evidence type="ECO:0000313" key="1">
    <source>
        <dbReference type="EMBL" id="VFU57802.1"/>
    </source>
</evidence>
<reference evidence="1" key="1">
    <citation type="submission" date="2019-03" db="EMBL/GenBank/DDBJ databases">
        <authorList>
            <person name="Mank J."/>
            <person name="Almeida P."/>
        </authorList>
    </citation>
    <scope>NUCLEOTIDE SEQUENCE</scope>
    <source>
        <strain evidence="1">78183</strain>
    </source>
</reference>
<dbReference type="EMBL" id="CAADRP010001963">
    <property type="protein sequence ID" value="VFU57802.1"/>
    <property type="molecule type" value="Genomic_DNA"/>
</dbReference>
<sequence length="79" mass="8777">MSFQFRKVQSPPNPILFCSNLYSNTSFLFQKLAPFGVVDWKGVIYQNSAFSRSPDGCNVVLASPGNQICEISESSIPRD</sequence>
<name>A0A6N2MTS2_SALVM</name>
<proteinExistence type="predicted"/>
<protein>
    <submittedName>
        <fullName evidence="1">Uncharacterized protein</fullName>
    </submittedName>
</protein>
<organism evidence="1">
    <name type="scientific">Salix viminalis</name>
    <name type="common">Common osier</name>
    <name type="synonym">Basket willow</name>
    <dbReference type="NCBI Taxonomy" id="40686"/>
    <lineage>
        <taxon>Eukaryota</taxon>
        <taxon>Viridiplantae</taxon>
        <taxon>Streptophyta</taxon>
        <taxon>Embryophyta</taxon>
        <taxon>Tracheophyta</taxon>
        <taxon>Spermatophyta</taxon>
        <taxon>Magnoliopsida</taxon>
        <taxon>eudicotyledons</taxon>
        <taxon>Gunneridae</taxon>
        <taxon>Pentapetalae</taxon>
        <taxon>rosids</taxon>
        <taxon>fabids</taxon>
        <taxon>Malpighiales</taxon>
        <taxon>Salicaceae</taxon>
        <taxon>Saliceae</taxon>
        <taxon>Salix</taxon>
    </lineage>
</organism>
<dbReference type="AlphaFoldDB" id="A0A6N2MTS2"/>